<feature type="non-terminal residue" evidence="2">
    <location>
        <position position="1"/>
    </location>
</feature>
<evidence type="ECO:0000256" key="1">
    <source>
        <dbReference type="SAM" id="MobiDB-lite"/>
    </source>
</evidence>
<dbReference type="AlphaFoldDB" id="A0A1E1WAR1"/>
<feature type="compositionally biased region" description="Low complexity" evidence="1">
    <location>
        <begin position="33"/>
        <end position="43"/>
    </location>
</feature>
<feature type="non-terminal residue" evidence="2">
    <location>
        <position position="111"/>
    </location>
</feature>
<sequence>PEPTKPTTTKPTTTTTTRKPVKLSTKSSSLFRTTSTTTTTPAPESEEEEYEDDLEDAADIEAEDPKVIKELIDLIKKVGGVEQLEKQLHLSESSSTDGAITTTPTPFNKRL</sequence>
<gene>
    <name evidence="2" type="ORF">g.17514</name>
</gene>
<protein>
    <submittedName>
        <fullName evidence="2">Uncharacterized protein</fullName>
    </submittedName>
</protein>
<feature type="region of interest" description="Disordered" evidence="1">
    <location>
        <begin position="1"/>
        <end position="62"/>
    </location>
</feature>
<proteinExistence type="predicted"/>
<name>A0A1E1WAR1_PECGO</name>
<accession>A0A1E1WAR1</accession>
<feature type="region of interest" description="Disordered" evidence="1">
    <location>
        <begin position="89"/>
        <end position="111"/>
    </location>
</feature>
<reference evidence="2" key="1">
    <citation type="submission" date="2015-09" db="EMBL/GenBank/DDBJ databases">
        <title>De novo assembly of Pectinophora gossypiella (Pink Bollworm) gut transcriptome.</title>
        <authorList>
            <person name="Tassone E.E."/>
        </authorList>
    </citation>
    <scope>NUCLEOTIDE SEQUENCE</scope>
</reference>
<organism evidence="2">
    <name type="scientific">Pectinophora gossypiella</name>
    <name type="common">Cotton pink bollworm</name>
    <name type="synonym">Depressaria gossypiella</name>
    <dbReference type="NCBI Taxonomy" id="13191"/>
    <lineage>
        <taxon>Eukaryota</taxon>
        <taxon>Metazoa</taxon>
        <taxon>Ecdysozoa</taxon>
        <taxon>Arthropoda</taxon>
        <taxon>Hexapoda</taxon>
        <taxon>Insecta</taxon>
        <taxon>Pterygota</taxon>
        <taxon>Neoptera</taxon>
        <taxon>Endopterygota</taxon>
        <taxon>Lepidoptera</taxon>
        <taxon>Glossata</taxon>
        <taxon>Ditrysia</taxon>
        <taxon>Gelechioidea</taxon>
        <taxon>Gelechiidae</taxon>
        <taxon>Apatetrinae</taxon>
        <taxon>Pectinophora</taxon>
    </lineage>
</organism>
<dbReference type="OrthoDB" id="76388at2759"/>
<evidence type="ECO:0000313" key="2">
    <source>
        <dbReference type="EMBL" id="JAT84056.1"/>
    </source>
</evidence>
<feature type="compositionally biased region" description="Polar residues" evidence="1">
    <location>
        <begin position="90"/>
        <end position="111"/>
    </location>
</feature>
<dbReference type="EMBL" id="GDQN01006998">
    <property type="protein sequence ID" value="JAT84056.1"/>
    <property type="molecule type" value="Transcribed_RNA"/>
</dbReference>
<feature type="compositionally biased region" description="Low complexity" evidence="1">
    <location>
        <begin position="1"/>
        <end position="18"/>
    </location>
</feature>
<feature type="compositionally biased region" description="Acidic residues" evidence="1">
    <location>
        <begin position="44"/>
        <end position="62"/>
    </location>
</feature>